<dbReference type="EMBL" id="OX451736">
    <property type="protein sequence ID" value="CAI8591291.1"/>
    <property type="molecule type" value="Genomic_DNA"/>
</dbReference>
<dbReference type="AlphaFoldDB" id="A0AAV0YZR1"/>
<name>A0AAV0YZR1_VICFA</name>
<protein>
    <submittedName>
        <fullName evidence="1">Uncharacterized protein</fullName>
    </submittedName>
</protein>
<organism evidence="1 2">
    <name type="scientific">Vicia faba</name>
    <name type="common">Broad bean</name>
    <name type="synonym">Faba vulgaris</name>
    <dbReference type="NCBI Taxonomy" id="3906"/>
    <lineage>
        <taxon>Eukaryota</taxon>
        <taxon>Viridiplantae</taxon>
        <taxon>Streptophyta</taxon>
        <taxon>Embryophyta</taxon>
        <taxon>Tracheophyta</taxon>
        <taxon>Spermatophyta</taxon>
        <taxon>Magnoliopsida</taxon>
        <taxon>eudicotyledons</taxon>
        <taxon>Gunneridae</taxon>
        <taxon>Pentapetalae</taxon>
        <taxon>rosids</taxon>
        <taxon>fabids</taxon>
        <taxon>Fabales</taxon>
        <taxon>Fabaceae</taxon>
        <taxon>Papilionoideae</taxon>
        <taxon>50 kb inversion clade</taxon>
        <taxon>NPAAA clade</taxon>
        <taxon>Hologalegina</taxon>
        <taxon>IRL clade</taxon>
        <taxon>Fabeae</taxon>
        <taxon>Vicia</taxon>
    </lineage>
</organism>
<gene>
    <name evidence="1" type="ORF">VFH_I480800</name>
</gene>
<proteinExistence type="predicted"/>
<keyword evidence="2" id="KW-1185">Reference proteome</keyword>
<sequence length="118" mass="13897">MEHTLNFFPLPCIFPFNFHRLVCIFLFKISSLTNQNIHIQFTETFTQITFFIFLKTTMQIQDQQPVHVNITNHSTDFTKRVPLDEANALAHLADQHSTICKIIIKILEKRERGRVLKI</sequence>
<evidence type="ECO:0000313" key="1">
    <source>
        <dbReference type="EMBL" id="CAI8591291.1"/>
    </source>
</evidence>
<evidence type="ECO:0000313" key="2">
    <source>
        <dbReference type="Proteomes" id="UP001157006"/>
    </source>
</evidence>
<reference evidence="1 2" key="1">
    <citation type="submission" date="2023-01" db="EMBL/GenBank/DDBJ databases">
        <authorList>
            <person name="Kreplak J."/>
        </authorList>
    </citation>
    <scope>NUCLEOTIDE SEQUENCE [LARGE SCALE GENOMIC DNA]</scope>
</reference>
<dbReference type="Proteomes" id="UP001157006">
    <property type="component" value="Chromosome 1L"/>
</dbReference>
<accession>A0AAV0YZR1</accession>